<organism evidence="1 2">
    <name type="scientific">Sphaerodactylus townsendi</name>
    <dbReference type="NCBI Taxonomy" id="933632"/>
    <lineage>
        <taxon>Eukaryota</taxon>
        <taxon>Metazoa</taxon>
        <taxon>Chordata</taxon>
        <taxon>Craniata</taxon>
        <taxon>Vertebrata</taxon>
        <taxon>Euteleostomi</taxon>
        <taxon>Lepidosauria</taxon>
        <taxon>Squamata</taxon>
        <taxon>Bifurcata</taxon>
        <taxon>Gekkota</taxon>
        <taxon>Sphaerodactylidae</taxon>
        <taxon>Sphaerodactylus</taxon>
    </lineage>
</organism>
<keyword evidence="2" id="KW-1185">Reference proteome</keyword>
<evidence type="ECO:0000313" key="2">
    <source>
        <dbReference type="Proteomes" id="UP000827872"/>
    </source>
</evidence>
<reference evidence="1" key="1">
    <citation type="submission" date="2021-08" db="EMBL/GenBank/DDBJ databases">
        <title>The first chromosome-level gecko genome reveals the dynamic sex chromosomes of Neotropical dwarf geckos (Sphaerodactylidae: Sphaerodactylus).</title>
        <authorList>
            <person name="Pinto B.J."/>
            <person name="Keating S.E."/>
            <person name="Gamble T."/>
        </authorList>
    </citation>
    <scope>NUCLEOTIDE SEQUENCE</scope>
    <source>
        <strain evidence="1">TG3544</strain>
    </source>
</reference>
<comment type="caution">
    <text evidence="1">The sequence shown here is derived from an EMBL/GenBank/DDBJ whole genome shotgun (WGS) entry which is preliminary data.</text>
</comment>
<dbReference type="Proteomes" id="UP000827872">
    <property type="component" value="Linkage Group LG11"/>
</dbReference>
<evidence type="ECO:0000313" key="1">
    <source>
        <dbReference type="EMBL" id="KAH8010728.1"/>
    </source>
</evidence>
<sequence>MLCLDSCTEVVLLQLSAIQKLGPEIFEKVYKFLKEAKQENASEDEIKDYLERVVCKASDCFEVDQLLYFEDQLCPQRDSVPQNRPQNGPTGIQSEQSEDGPAYYKRDEQQGDTDGKESCHFVL</sequence>
<dbReference type="EMBL" id="CM037624">
    <property type="protein sequence ID" value="KAH8010728.1"/>
    <property type="molecule type" value="Genomic_DNA"/>
</dbReference>
<name>A0ACB8FU66_9SAUR</name>
<proteinExistence type="predicted"/>
<accession>A0ACB8FU66</accession>
<protein>
    <submittedName>
        <fullName evidence="1">Uncharacterized protein</fullName>
    </submittedName>
</protein>
<gene>
    <name evidence="1" type="ORF">K3G42_012012</name>
</gene>